<dbReference type="SUPFAM" id="SSF55729">
    <property type="entry name" value="Acyl-CoA N-acyltransferases (Nat)"/>
    <property type="match status" value="1"/>
</dbReference>
<evidence type="ECO:0000313" key="5">
    <source>
        <dbReference type="Proteomes" id="UP000239415"/>
    </source>
</evidence>
<gene>
    <name evidence="4" type="ORF">CLV67_113131</name>
</gene>
<organism evidence="4 5">
    <name type="scientific">Actinoplanes italicus</name>
    <dbReference type="NCBI Taxonomy" id="113567"/>
    <lineage>
        <taxon>Bacteria</taxon>
        <taxon>Bacillati</taxon>
        <taxon>Actinomycetota</taxon>
        <taxon>Actinomycetes</taxon>
        <taxon>Micromonosporales</taxon>
        <taxon>Micromonosporaceae</taxon>
        <taxon>Actinoplanes</taxon>
    </lineage>
</organism>
<sequence length="160" mass="17174">MLIRTFDESDLTAVVALAVDVFGPFHEKSFRPVVGEVIFANQDADWRADYARQIPDLHAPAEHRRMAIAEAGGAIAGFVAWTVSPAARNGEITHVAVSAAHRGAGAGTALCEHAFAELRRAGAQVVTIGTGGDDFHAPARRLYESLGCTPFPVVTYYREL</sequence>
<keyword evidence="1" id="KW-0808">Transferase</keyword>
<comment type="caution">
    <text evidence="4">The sequence shown here is derived from an EMBL/GenBank/DDBJ whole genome shotgun (WGS) entry which is preliminary data.</text>
</comment>
<dbReference type="GO" id="GO:0005840">
    <property type="term" value="C:ribosome"/>
    <property type="evidence" value="ECO:0007669"/>
    <property type="project" value="UniProtKB-KW"/>
</dbReference>
<dbReference type="OrthoDB" id="9803233at2"/>
<dbReference type="AlphaFoldDB" id="A0A2T0K5P7"/>
<evidence type="ECO:0000256" key="2">
    <source>
        <dbReference type="ARBA" id="ARBA00023315"/>
    </source>
</evidence>
<keyword evidence="4" id="KW-0687">Ribonucleoprotein</keyword>
<dbReference type="PANTHER" id="PTHR43877">
    <property type="entry name" value="AMINOALKYLPHOSPHONATE N-ACETYLTRANSFERASE-RELATED-RELATED"/>
    <property type="match status" value="1"/>
</dbReference>
<keyword evidence="2" id="KW-0012">Acyltransferase</keyword>
<dbReference type="GO" id="GO:0016747">
    <property type="term" value="F:acyltransferase activity, transferring groups other than amino-acyl groups"/>
    <property type="evidence" value="ECO:0007669"/>
    <property type="project" value="InterPro"/>
</dbReference>
<protein>
    <submittedName>
        <fullName evidence="4">Ribosomal protein S18 acetylase RimI-like enzyme</fullName>
    </submittedName>
</protein>
<evidence type="ECO:0000313" key="4">
    <source>
        <dbReference type="EMBL" id="PRX18297.1"/>
    </source>
</evidence>
<keyword evidence="4" id="KW-0689">Ribosomal protein</keyword>
<dbReference type="EMBL" id="PVMZ01000013">
    <property type="protein sequence ID" value="PRX18297.1"/>
    <property type="molecule type" value="Genomic_DNA"/>
</dbReference>
<dbReference type="CDD" id="cd04301">
    <property type="entry name" value="NAT_SF"/>
    <property type="match status" value="1"/>
</dbReference>
<dbReference type="Proteomes" id="UP000239415">
    <property type="component" value="Unassembled WGS sequence"/>
</dbReference>
<dbReference type="InterPro" id="IPR016181">
    <property type="entry name" value="Acyl_CoA_acyltransferase"/>
</dbReference>
<reference evidence="4 5" key="1">
    <citation type="submission" date="2018-03" db="EMBL/GenBank/DDBJ databases">
        <title>Genomic Encyclopedia of Archaeal and Bacterial Type Strains, Phase II (KMG-II): from individual species to whole genera.</title>
        <authorList>
            <person name="Goeker M."/>
        </authorList>
    </citation>
    <scope>NUCLEOTIDE SEQUENCE [LARGE SCALE GENOMIC DNA]</scope>
    <source>
        <strain evidence="4 5">DSM 43146</strain>
    </source>
</reference>
<proteinExistence type="predicted"/>
<name>A0A2T0K5P7_9ACTN</name>
<accession>A0A2T0K5P7</accession>
<dbReference type="PANTHER" id="PTHR43877:SF2">
    <property type="entry name" value="AMINOALKYLPHOSPHONATE N-ACETYLTRANSFERASE-RELATED"/>
    <property type="match status" value="1"/>
</dbReference>
<evidence type="ECO:0000256" key="1">
    <source>
        <dbReference type="ARBA" id="ARBA00022679"/>
    </source>
</evidence>
<dbReference type="RefSeq" id="WP_106323955.1">
    <property type="nucleotide sequence ID" value="NZ_BOMO01000100.1"/>
</dbReference>
<evidence type="ECO:0000259" key="3">
    <source>
        <dbReference type="PROSITE" id="PS51186"/>
    </source>
</evidence>
<feature type="domain" description="N-acetyltransferase" evidence="3">
    <location>
        <begin position="1"/>
        <end position="160"/>
    </location>
</feature>
<dbReference type="Pfam" id="PF00583">
    <property type="entry name" value="Acetyltransf_1"/>
    <property type="match status" value="1"/>
</dbReference>
<dbReference type="Gene3D" id="3.40.630.30">
    <property type="match status" value="1"/>
</dbReference>
<keyword evidence="5" id="KW-1185">Reference proteome</keyword>
<dbReference type="InterPro" id="IPR050832">
    <property type="entry name" value="Bact_Acetyltransf"/>
</dbReference>
<dbReference type="PROSITE" id="PS51186">
    <property type="entry name" value="GNAT"/>
    <property type="match status" value="1"/>
</dbReference>
<dbReference type="InterPro" id="IPR000182">
    <property type="entry name" value="GNAT_dom"/>
</dbReference>